<evidence type="ECO:0000313" key="7">
    <source>
        <dbReference type="Proteomes" id="UP001500804"/>
    </source>
</evidence>
<dbReference type="InterPro" id="IPR050172">
    <property type="entry name" value="SsuD_RutA_monooxygenase"/>
</dbReference>
<dbReference type="Gene3D" id="3.20.20.30">
    <property type="entry name" value="Luciferase-like domain"/>
    <property type="match status" value="1"/>
</dbReference>
<sequence>MGVPTGTEGLMYPVPYADATQAVALAVEAERLGFESVWANDHVTTQHYVRAEFDEAPRYYDPFGYLSFVAARTQRVRLATAIMVLPFRHPVVAAKQLATLDQLSGGRVVAGVGIGAYREEFEAMHPDERLHRGEHAGEAMQALDALLTRRRSSFDGRWVRYRDVECSPLPVQQPLPILSGGNAPACRRRAARYGHGWLPACLTPAEAAAGYAEIRAEAEQVGRDLPAGFEVALQVAVCVGATCEEAERRFEASQLAAHMRSLSRSTLKDQKGGGFAERNLIGTVDDVGEQIEAYAAAGVTTMAGLLFAADTVTETLEMMEQFSTTVMPTHVQGPAR</sequence>
<reference evidence="7" key="1">
    <citation type="journal article" date="2019" name="Int. J. Syst. Evol. Microbiol.">
        <title>The Global Catalogue of Microorganisms (GCM) 10K type strain sequencing project: providing services to taxonomists for standard genome sequencing and annotation.</title>
        <authorList>
            <consortium name="The Broad Institute Genomics Platform"/>
            <consortium name="The Broad Institute Genome Sequencing Center for Infectious Disease"/>
            <person name="Wu L."/>
            <person name="Ma J."/>
        </authorList>
    </citation>
    <scope>NUCLEOTIDE SEQUENCE [LARGE SCALE GENOMIC DNA]</scope>
    <source>
        <strain evidence="7">JCM 18302</strain>
    </source>
</reference>
<organism evidence="6 7">
    <name type="scientific">Pseudonocardia adelaidensis</name>
    <dbReference type="NCBI Taxonomy" id="648754"/>
    <lineage>
        <taxon>Bacteria</taxon>
        <taxon>Bacillati</taxon>
        <taxon>Actinomycetota</taxon>
        <taxon>Actinomycetes</taxon>
        <taxon>Pseudonocardiales</taxon>
        <taxon>Pseudonocardiaceae</taxon>
        <taxon>Pseudonocardia</taxon>
    </lineage>
</organism>
<keyword evidence="7" id="KW-1185">Reference proteome</keyword>
<dbReference type="InterPro" id="IPR011251">
    <property type="entry name" value="Luciferase-like_dom"/>
</dbReference>
<dbReference type="EMBL" id="BAABJO010000004">
    <property type="protein sequence ID" value="GAA5114612.1"/>
    <property type="molecule type" value="Genomic_DNA"/>
</dbReference>
<dbReference type="Proteomes" id="UP001500804">
    <property type="component" value="Unassembled WGS sequence"/>
</dbReference>
<comment type="caution">
    <text evidence="6">The sequence shown here is derived from an EMBL/GenBank/DDBJ whole genome shotgun (WGS) entry which is preliminary data.</text>
</comment>
<dbReference type="PANTHER" id="PTHR42847:SF4">
    <property type="entry name" value="ALKANESULFONATE MONOOXYGENASE-RELATED"/>
    <property type="match status" value="1"/>
</dbReference>
<keyword evidence="1" id="KW-0285">Flavoprotein</keyword>
<proteinExistence type="predicted"/>
<accession>A0ABP9NED8</accession>
<name>A0ABP9NED8_9PSEU</name>
<feature type="domain" description="Luciferase-like" evidence="5">
    <location>
        <begin position="15"/>
        <end position="300"/>
    </location>
</feature>
<keyword evidence="2" id="KW-0288">FMN</keyword>
<keyword evidence="3" id="KW-0560">Oxidoreductase</keyword>
<evidence type="ECO:0000256" key="2">
    <source>
        <dbReference type="ARBA" id="ARBA00022643"/>
    </source>
</evidence>
<keyword evidence="4" id="KW-0503">Monooxygenase</keyword>
<dbReference type="InterPro" id="IPR019921">
    <property type="entry name" value="Lucif-like_OxRdtase_Rv2161c"/>
</dbReference>
<dbReference type="InterPro" id="IPR036661">
    <property type="entry name" value="Luciferase-like_sf"/>
</dbReference>
<evidence type="ECO:0000256" key="1">
    <source>
        <dbReference type="ARBA" id="ARBA00022630"/>
    </source>
</evidence>
<dbReference type="PANTHER" id="PTHR42847">
    <property type="entry name" value="ALKANESULFONATE MONOOXYGENASE"/>
    <property type="match status" value="1"/>
</dbReference>
<evidence type="ECO:0000259" key="5">
    <source>
        <dbReference type="Pfam" id="PF00296"/>
    </source>
</evidence>
<evidence type="ECO:0000256" key="4">
    <source>
        <dbReference type="ARBA" id="ARBA00023033"/>
    </source>
</evidence>
<dbReference type="Pfam" id="PF00296">
    <property type="entry name" value="Bac_luciferase"/>
    <property type="match status" value="1"/>
</dbReference>
<protein>
    <submittedName>
        <fullName evidence="6">LLM class F420-dependent oxidoreductase</fullName>
    </submittedName>
</protein>
<evidence type="ECO:0000256" key="3">
    <source>
        <dbReference type="ARBA" id="ARBA00023002"/>
    </source>
</evidence>
<dbReference type="SUPFAM" id="SSF51679">
    <property type="entry name" value="Bacterial luciferase-like"/>
    <property type="match status" value="1"/>
</dbReference>
<evidence type="ECO:0000313" key="6">
    <source>
        <dbReference type="EMBL" id="GAA5114612.1"/>
    </source>
</evidence>
<dbReference type="NCBIfam" id="TIGR03619">
    <property type="entry name" value="F420_Rv2161c"/>
    <property type="match status" value="1"/>
</dbReference>
<gene>
    <name evidence="6" type="ORF">GCM10023320_12110</name>
</gene>